<dbReference type="InterPro" id="IPR015421">
    <property type="entry name" value="PyrdxlP-dep_Trfase_major"/>
</dbReference>
<dbReference type="GO" id="GO:0030170">
    <property type="term" value="F:pyridoxal phosphate binding"/>
    <property type="evidence" value="ECO:0007669"/>
    <property type="project" value="InterPro"/>
</dbReference>
<comment type="caution">
    <text evidence="6">The sequence shown here is derived from an EMBL/GenBank/DDBJ whole genome shotgun (WGS) entry which is preliminary data.</text>
</comment>
<keyword evidence="2 6" id="KW-0808">Transferase</keyword>
<evidence type="ECO:0000256" key="1">
    <source>
        <dbReference type="ARBA" id="ARBA00001933"/>
    </source>
</evidence>
<proteinExistence type="inferred from homology"/>
<keyword evidence="7" id="KW-1185">Reference proteome</keyword>
<dbReference type="SUPFAM" id="SSF53383">
    <property type="entry name" value="PLP-dependent transferases"/>
    <property type="match status" value="1"/>
</dbReference>
<dbReference type="AlphaFoldDB" id="A0A6N6VGX1"/>
<evidence type="ECO:0000256" key="4">
    <source>
        <dbReference type="RuleBase" id="RU003693"/>
    </source>
</evidence>
<keyword evidence="6" id="KW-0032">Aminotransferase</keyword>
<dbReference type="PANTHER" id="PTHR13693:SF3">
    <property type="entry name" value="LD36009P"/>
    <property type="match status" value="1"/>
</dbReference>
<dbReference type="PROSITE" id="PS00599">
    <property type="entry name" value="AA_TRANSFER_CLASS_2"/>
    <property type="match status" value="1"/>
</dbReference>
<evidence type="ECO:0000256" key="2">
    <source>
        <dbReference type="ARBA" id="ARBA00022679"/>
    </source>
</evidence>
<keyword evidence="3 4" id="KW-0663">Pyridoxal phosphate</keyword>
<dbReference type="EMBL" id="WESC01000010">
    <property type="protein sequence ID" value="KAB7739542.1"/>
    <property type="molecule type" value="Genomic_DNA"/>
</dbReference>
<dbReference type="InterPro" id="IPR050087">
    <property type="entry name" value="AON_synthase_class-II"/>
</dbReference>
<dbReference type="InterPro" id="IPR001917">
    <property type="entry name" value="Aminotrans_II_pyridoxalP_BS"/>
</dbReference>
<dbReference type="GO" id="GO:0008483">
    <property type="term" value="F:transaminase activity"/>
    <property type="evidence" value="ECO:0007669"/>
    <property type="project" value="UniProtKB-KW"/>
</dbReference>
<comment type="similarity">
    <text evidence="4">Belongs to the class-II pyridoxal-phosphate-dependent aminotransferase family.</text>
</comment>
<dbReference type="InterPro" id="IPR015424">
    <property type="entry name" value="PyrdxlP-dep_Trfase"/>
</dbReference>
<protein>
    <submittedName>
        <fullName evidence="6">Aminotransferase class I/II-fold pyridoxal phosphate-dependent enzyme</fullName>
    </submittedName>
</protein>
<evidence type="ECO:0000259" key="5">
    <source>
        <dbReference type="Pfam" id="PF00155"/>
    </source>
</evidence>
<feature type="domain" description="Aminotransferase class I/classII large" evidence="5">
    <location>
        <begin position="38"/>
        <end position="391"/>
    </location>
</feature>
<sequence>MREYRDIGDWMGGGDALHEVQTVASLPSPTFREKGKTYVSFSTNNYLGLADSPRLVAAARKGLDLYGVGNCESRLLGGNLDVYVELEAKLAALKKKETSLIFATGYLTNLGVLSSLVKPAQSARIYGFRPQCKFNYAYFSDEYNHLSIREGIRLSEVQKFNYRHRDMNHLESLLGKSDAEGKIIVSDGVFSQDGDIAPLPELLDLADRYDAMVYIDDAHGTGVLGAHGSGTSEHFGVTSPRLIQMGTLSKAYGAIGGFIATESYIGDILRLSCSAYSFTSTLPPDQALACIEAIDMVRDEPERRARMWANQQYFLSLMDKLPYRVLSRTTPIVPVFIGDERLCDRFAGLLKDAGIHVDAVKFPAVGIRKARLRVMLNAGHTREQIGRLAGVLEENQGLLAG</sequence>
<dbReference type="InterPro" id="IPR004839">
    <property type="entry name" value="Aminotransferase_I/II_large"/>
</dbReference>
<name>A0A6N6VGX1_9HYPH</name>
<organism evidence="6 7">
    <name type="scientific">Parvibaculum sedimenti</name>
    <dbReference type="NCBI Taxonomy" id="2608632"/>
    <lineage>
        <taxon>Bacteria</taxon>
        <taxon>Pseudomonadati</taxon>
        <taxon>Pseudomonadota</taxon>
        <taxon>Alphaproteobacteria</taxon>
        <taxon>Hyphomicrobiales</taxon>
        <taxon>Parvibaculaceae</taxon>
        <taxon>Parvibaculum</taxon>
    </lineage>
</organism>
<dbReference type="Pfam" id="PF00155">
    <property type="entry name" value="Aminotran_1_2"/>
    <property type="match status" value="1"/>
</dbReference>
<evidence type="ECO:0000256" key="3">
    <source>
        <dbReference type="ARBA" id="ARBA00022898"/>
    </source>
</evidence>
<dbReference type="Gene3D" id="3.40.640.10">
    <property type="entry name" value="Type I PLP-dependent aspartate aminotransferase-like (Major domain)"/>
    <property type="match status" value="1"/>
</dbReference>
<comment type="cofactor">
    <cofactor evidence="1 4">
        <name>pyridoxal 5'-phosphate</name>
        <dbReference type="ChEBI" id="CHEBI:597326"/>
    </cofactor>
</comment>
<reference evidence="6 7" key="1">
    <citation type="submission" date="2019-09" db="EMBL/GenBank/DDBJ databases">
        <title>Parvibaculum sedimenti sp. nov., isolated from sediment.</title>
        <authorList>
            <person name="Wang Y."/>
        </authorList>
    </citation>
    <scope>NUCLEOTIDE SEQUENCE [LARGE SCALE GENOMIC DNA]</scope>
    <source>
        <strain evidence="6 7">HXT-9</strain>
    </source>
</reference>
<accession>A0A6N6VGX1</accession>
<dbReference type="PANTHER" id="PTHR13693">
    <property type="entry name" value="CLASS II AMINOTRANSFERASE/8-AMINO-7-OXONONANOATE SYNTHASE"/>
    <property type="match status" value="1"/>
</dbReference>
<evidence type="ECO:0000313" key="7">
    <source>
        <dbReference type="Proteomes" id="UP000468901"/>
    </source>
</evidence>
<dbReference type="Proteomes" id="UP000468901">
    <property type="component" value="Unassembled WGS sequence"/>
</dbReference>
<gene>
    <name evidence="6" type="ORF">F2P47_12165</name>
</gene>
<evidence type="ECO:0000313" key="6">
    <source>
        <dbReference type="EMBL" id="KAB7739542.1"/>
    </source>
</evidence>
<dbReference type="InterPro" id="IPR015422">
    <property type="entry name" value="PyrdxlP-dep_Trfase_small"/>
</dbReference>
<dbReference type="Gene3D" id="3.90.1150.10">
    <property type="entry name" value="Aspartate Aminotransferase, domain 1"/>
    <property type="match status" value="1"/>
</dbReference>